<gene>
    <name evidence="1" type="ORF">Cfor_12077</name>
</gene>
<dbReference type="InParanoid" id="A0A6L2PRH2"/>
<reference evidence="2" key="1">
    <citation type="submission" date="2020-01" db="EMBL/GenBank/DDBJ databases">
        <title>Draft genome sequence of the Termite Coptotermes fromosanus.</title>
        <authorList>
            <person name="Itakura S."/>
            <person name="Yosikawa Y."/>
            <person name="Umezawa K."/>
        </authorList>
    </citation>
    <scope>NUCLEOTIDE SEQUENCE [LARGE SCALE GENOMIC DNA]</scope>
</reference>
<sequence length="87" mass="10013">MDVQIQRRELNAGALRVSSVKDFCVDIKYEEHADTTGFPLIVCVDQQYRNVSKQEPDSDTERDTVISMKHEELIVPVMYPLSKTEEP</sequence>
<feature type="non-terminal residue" evidence="1">
    <location>
        <position position="87"/>
    </location>
</feature>
<protein>
    <submittedName>
        <fullName evidence="1">Uncharacterized protein</fullName>
    </submittedName>
</protein>
<dbReference type="Proteomes" id="UP000502823">
    <property type="component" value="Unassembled WGS sequence"/>
</dbReference>
<comment type="caution">
    <text evidence="1">The sequence shown here is derived from an EMBL/GenBank/DDBJ whole genome shotgun (WGS) entry which is preliminary data.</text>
</comment>
<name>A0A6L2PRH2_COPFO</name>
<organism evidence="1 2">
    <name type="scientific">Coptotermes formosanus</name>
    <name type="common">Formosan subterranean termite</name>
    <dbReference type="NCBI Taxonomy" id="36987"/>
    <lineage>
        <taxon>Eukaryota</taxon>
        <taxon>Metazoa</taxon>
        <taxon>Ecdysozoa</taxon>
        <taxon>Arthropoda</taxon>
        <taxon>Hexapoda</taxon>
        <taxon>Insecta</taxon>
        <taxon>Pterygota</taxon>
        <taxon>Neoptera</taxon>
        <taxon>Polyneoptera</taxon>
        <taxon>Dictyoptera</taxon>
        <taxon>Blattodea</taxon>
        <taxon>Blattoidea</taxon>
        <taxon>Termitoidae</taxon>
        <taxon>Rhinotermitidae</taxon>
        <taxon>Coptotermes</taxon>
    </lineage>
</organism>
<evidence type="ECO:0000313" key="2">
    <source>
        <dbReference type="Proteomes" id="UP000502823"/>
    </source>
</evidence>
<proteinExistence type="predicted"/>
<dbReference type="AlphaFoldDB" id="A0A6L2PRH2"/>
<keyword evidence="2" id="KW-1185">Reference proteome</keyword>
<accession>A0A6L2PRH2</accession>
<dbReference type="EMBL" id="BLKM01000504">
    <property type="protein sequence ID" value="GFG34854.1"/>
    <property type="molecule type" value="Genomic_DNA"/>
</dbReference>
<evidence type="ECO:0000313" key="1">
    <source>
        <dbReference type="EMBL" id="GFG34854.1"/>
    </source>
</evidence>